<name>A0A6N9YGV2_9ACTN</name>
<protein>
    <submittedName>
        <fullName evidence="3">Helix-turn-helix transcriptional regulator</fullName>
    </submittedName>
</protein>
<sequence length="191" mass="21675">MTPGRIRLAVMTRDRPPEAGDGSGGIQPPELPPPYLWERVLPGIVRRVRREADLSQRELAKQAGVAASTVGRIEAGTLVPSFRMLLRLLAPARFILVVADETGRVIRPLYVWDDTRDGADRNFPAHLDLILDPTDGDDWWGATYGLARPPETYHRSRAYRDAKRNRSQWEVRVKQFRNDPPPREPGPAPWR</sequence>
<dbReference type="SUPFAM" id="SSF47413">
    <property type="entry name" value="lambda repressor-like DNA-binding domains"/>
    <property type="match status" value="1"/>
</dbReference>
<dbReference type="SMART" id="SM00530">
    <property type="entry name" value="HTH_XRE"/>
    <property type="match status" value="1"/>
</dbReference>
<evidence type="ECO:0000313" key="3">
    <source>
        <dbReference type="EMBL" id="NED94160.1"/>
    </source>
</evidence>
<accession>A0A6N9YGV2</accession>
<gene>
    <name evidence="3" type="ORF">G1H11_02420</name>
</gene>
<dbReference type="InterPro" id="IPR001387">
    <property type="entry name" value="Cro/C1-type_HTH"/>
</dbReference>
<dbReference type="CDD" id="cd00093">
    <property type="entry name" value="HTH_XRE"/>
    <property type="match status" value="1"/>
</dbReference>
<dbReference type="Proteomes" id="UP000469185">
    <property type="component" value="Unassembled WGS sequence"/>
</dbReference>
<feature type="region of interest" description="Disordered" evidence="1">
    <location>
        <begin position="12"/>
        <end position="31"/>
    </location>
</feature>
<dbReference type="InterPro" id="IPR010982">
    <property type="entry name" value="Lambda_DNA-bd_dom_sf"/>
</dbReference>
<reference evidence="3 4" key="1">
    <citation type="submission" date="2020-02" db="EMBL/GenBank/DDBJ databases">
        <authorList>
            <person name="Li X.-J."/>
            <person name="Feng X.-M."/>
        </authorList>
    </citation>
    <scope>NUCLEOTIDE SEQUENCE [LARGE SCALE GENOMIC DNA]</scope>
    <source>
        <strain evidence="3 4">CGMCC 4.7225</strain>
    </source>
</reference>
<dbReference type="Gene3D" id="1.10.260.40">
    <property type="entry name" value="lambda repressor-like DNA-binding domains"/>
    <property type="match status" value="1"/>
</dbReference>
<organism evidence="3 4">
    <name type="scientific">Phytoactinopolyspora alkaliphila</name>
    <dbReference type="NCBI Taxonomy" id="1783498"/>
    <lineage>
        <taxon>Bacteria</taxon>
        <taxon>Bacillati</taxon>
        <taxon>Actinomycetota</taxon>
        <taxon>Actinomycetes</taxon>
        <taxon>Jiangellales</taxon>
        <taxon>Jiangellaceae</taxon>
        <taxon>Phytoactinopolyspora</taxon>
    </lineage>
</organism>
<keyword evidence="4" id="KW-1185">Reference proteome</keyword>
<proteinExistence type="predicted"/>
<feature type="compositionally biased region" description="Basic and acidic residues" evidence="1">
    <location>
        <begin position="163"/>
        <end position="182"/>
    </location>
</feature>
<evidence type="ECO:0000313" key="4">
    <source>
        <dbReference type="Proteomes" id="UP000469185"/>
    </source>
</evidence>
<feature type="domain" description="HTH cro/C1-type" evidence="2">
    <location>
        <begin position="45"/>
        <end position="88"/>
    </location>
</feature>
<dbReference type="GO" id="GO:0003677">
    <property type="term" value="F:DNA binding"/>
    <property type="evidence" value="ECO:0007669"/>
    <property type="project" value="InterPro"/>
</dbReference>
<evidence type="ECO:0000259" key="2">
    <source>
        <dbReference type="PROSITE" id="PS50943"/>
    </source>
</evidence>
<dbReference type="AlphaFoldDB" id="A0A6N9YGV2"/>
<dbReference type="PROSITE" id="PS50943">
    <property type="entry name" value="HTH_CROC1"/>
    <property type="match status" value="1"/>
</dbReference>
<dbReference type="Pfam" id="PF13560">
    <property type="entry name" value="HTH_31"/>
    <property type="match status" value="1"/>
</dbReference>
<feature type="region of interest" description="Disordered" evidence="1">
    <location>
        <begin position="163"/>
        <end position="191"/>
    </location>
</feature>
<evidence type="ECO:0000256" key="1">
    <source>
        <dbReference type="SAM" id="MobiDB-lite"/>
    </source>
</evidence>
<dbReference type="EMBL" id="JAAGOB010000001">
    <property type="protein sequence ID" value="NED94160.1"/>
    <property type="molecule type" value="Genomic_DNA"/>
</dbReference>
<comment type="caution">
    <text evidence="3">The sequence shown here is derived from an EMBL/GenBank/DDBJ whole genome shotgun (WGS) entry which is preliminary data.</text>
</comment>